<evidence type="ECO:0000256" key="1">
    <source>
        <dbReference type="SAM" id="MobiDB-lite"/>
    </source>
</evidence>
<feature type="region of interest" description="Disordered" evidence="1">
    <location>
        <begin position="181"/>
        <end position="211"/>
    </location>
</feature>
<reference evidence="4 5" key="1">
    <citation type="journal article" date="2019" name="Int. J. Syst. Evol. Microbiol.">
        <title>The Global Catalogue of Microorganisms (GCM) 10K type strain sequencing project: providing services to taxonomists for standard genome sequencing and annotation.</title>
        <authorList>
            <consortium name="The Broad Institute Genomics Platform"/>
            <consortium name="The Broad Institute Genome Sequencing Center for Infectious Disease"/>
            <person name="Wu L."/>
            <person name="Ma J."/>
        </authorList>
    </citation>
    <scope>NUCLEOTIDE SEQUENCE [LARGE SCALE GENOMIC DNA]</scope>
    <source>
        <strain evidence="4 5">JCM 16221</strain>
    </source>
</reference>
<keyword evidence="5" id="KW-1185">Reference proteome</keyword>
<feature type="transmembrane region" description="Helical" evidence="2">
    <location>
        <begin position="267"/>
        <end position="287"/>
    </location>
</feature>
<dbReference type="Pfam" id="PF04024">
    <property type="entry name" value="PspC"/>
    <property type="match status" value="1"/>
</dbReference>
<protein>
    <submittedName>
        <fullName evidence="4">PspC domain-containing protein</fullName>
    </submittedName>
</protein>
<name>A0ABN3FIZ9_9PSEU</name>
<organism evidence="4 5">
    <name type="scientific">Saccharopolyspora halophila</name>
    <dbReference type="NCBI Taxonomy" id="405551"/>
    <lineage>
        <taxon>Bacteria</taxon>
        <taxon>Bacillati</taxon>
        <taxon>Actinomycetota</taxon>
        <taxon>Actinomycetes</taxon>
        <taxon>Pseudonocardiales</taxon>
        <taxon>Pseudonocardiaceae</taxon>
        <taxon>Saccharopolyspora</taxon>
    </lineage>
</organism>
<dbReference type="InterPro" id="IPR007168">
    <property type="entry name" value="Phageshock_PspC_N"/>
</dbReference>
<accession>A0ABN3FIZ9</accession>
<evidence type="ECO:0000256" key="2">
    <source>
        <dbReference type="SAM" id="Phobius"/>
    </source>
</evidence>
<dbReference type="EMBL" id="BAAARA010000001">
    <property type="protein sequence ID" value="GAA2331093.1"/>
    <property type="molecule type" value="Genomic_DNA"/>
</dbReference>
<feature type="transmembrane region" description="Helical" evidence="2">
    <location>
        <begin position="50"/>
        <end position="77"/>
    </location>
</feature>
<gene>
    <name evidence="4" type="ORF">GCM10009854_02590</name>
</gene>
<keyword evidence="2" id="KW-1133">Transmembrane helix</keyword>
<feature type="domain" description="Phage shock protein PspC N-terminal" evidence="3">
    <location>
        <begin position="24"/>
        <end position="80"/>
    </location>
</feature>
<keyword evidence="2" id="KW-0812">Transmembrane</keyword>
<feature type="transmembrane region" description="Helical" evidence="2">
    <location>
        <begin position="243"/>
        <end position="260"/>
    </location>
</feature>
<evidence type="ECO:0000313" key="5">
    <source>
        <dbReference type="Proteomes" id="UP001501218"/>
    </source>
</evidence>
<feature type="transmembrane region" description="Helical" evidence="2">
    <location>
        <begin position="217"/>
        <end position="237"/>
    </location>
</feature>
<feature type="transmembrane region" description="Helical" evidence="2">
    <location>
        <begin position="97"/>
        <end position="130"/>
    </location>
</feature>
<proteinExistence type="predicted"/>
<feature type="region of interest" description="Disordered" evidence="1">
    <location>
        <begin position="141"/>
        <end position="166"/>
    </location>
</feature>
<comment type="caution">
    <text evidence="4">The sequence shown here is derived from an EMBL/GenBank/DDBJ whole genome shotgun (WGS) entry which is preliminary data.</text>
</comment>
<evidence type="ECO:0000259" key="3">
    <source>
        <dbReference type="Pfam" id="PF04024"/>
    </source>
</evidence>
<keyword evidence="2" id="KW-0472">Membrane</keyword>
<evidence type="ECO:0000313" key="4">
    <source>
        <dbReference type="EMBL" id="GAA2331093.1"/>
    </source>
</evidence>
<sequence length="412" mass="43802">MDGMNSTQQSGGFEATLRDFWATRPVRPRHGGKIAGVSAAIGNRYGVDPILIRVAFVVGAFYGGAGITLYLLAWLLFPRETEPRPGETEPRTEPAPAWLAVLLVLLLIPGVFWLADSLAILAVATGLAALYGLHVTRGDRQREMTSSASPRAVSPEGPTGAMPTAENTWVYPGAQVTSEAQQTPPAWDPLGAVPQGWDLPEPPPEREPEPPRRRFRWYNPLAVLATLFVGLVGIGVWSPPVVLAGMLGLAGLFLVGGAFLRVGRWPIVLAVPLAALAVLTGIMYPVYQDRHVELSMGDLYVKPLAVNELQPSYDRAAGTIDMDLTELPISDGETVRSSAGVGAGVITVRVPPDVDVQSVCRSNLGEVDCLGITADGQGVTRTIRDDGPDGPGGGKLELQLTTGTGRVEVIRD</sequence>
<dbReference type="Proteomes" id="UP001501218">
    <property type="component" value="Unassembled WGS sequence"/>
</dbReference>